<evidence type="ECO:0000313" key="2">
    <source>
        <dbReference type="EMBL" id="EOB05032.1"/>
    </source>
</evidence>
<reference evidence="3" key="1">
    <citation type="journal article" date="2013" name="Nat. Genet.">
        <title>The duck genome and transcriptome provide insight into an avian influenza virus reservoir species.</title>
        <authorList>
            <person name="Huang Y."/>
            <person name="Li Y."/>
            <person name="Burt D.W."/>
            <person name="Chen H."/>
            <person name="Zhang Y."/>
            <person name="Qian W."/>
            <person name="Kim H."/>
            <person name="Gan S."/>
            <person name="Zhao Y."/>
            <person name="Li J."/>
            <person name="Yi K."/>
            <person name="Feng H."/>
            <person name="Zhu P."/>
            <person name="Li B."/>
            <person name="Liu Q."/>
            <person name="Fairley S."/>
            <person name="Magor K.E."/>
            <person name="Du Z."/>
            <person name="Hu X."/>
            <person name="Goodman L."/>
            <person name="Tafer H."/>
            <person name="Vignal A."/>
            <person name="Lee T."/>
            <person name="Kim K.W."/>
            <person name="Sheng Z."/>
            <person name="An Y."/>
            <person name="Searle S."/>
            <person name="Herrero J."/>
            <person name="Groenen M.A."/>
            <person name="Crooijmans R.P."/>
            <person name="Faraut T."/>
            <person name="Cai Q."/>
            <person name="Webster R.G."/>
            <person name="Aldridge J.R."/>
            <person name="Warren W.C."/>
            <person name="Bartschat S."/>
            <person name="Kehr S."/>
            <person name="Marz M."/>
            <person name="Stadler P.F."/>
            <person name="Smith J."/>
            <person name="Kraus R.H."/>
            <person name="Zhao Y."/>
            <person name="Ren L."/>
            <person name="Fei J."/>
            <person name="Morisson M."/>
            <person name="Kaiser P."/>
            <person name="Griffin D.K."/>
            <person name="Rao M."/>
            <person name="Pitel F."/>
            <person name="Wang J."/>
            <person name="Li N."/>
        </authorList>
    </citation>
    <scope>NUCLEOTIDE SEQUENCE [LARGE SCALE GENOMIC DNA]</scope>
</reference>
<organism evidence="2 3">
    <name type="scientific">Anas platyrhynchos</name>
    <name type="common">Mallard</name>
    <name type="synonym">Anas boschas</name>
    <dbReference type="NCBI Taxonomy" id="8839"/>
    <lineage>
        <taxon>Eukaryota</taxon>
        <taxon>Metazoa</taxon>
        <taxon>Chordata</taxon>
        <taxon>Craniata</taxon>
        <taxon>Vertebrata</taxon>
        <taxon>Euteleostomi</taxon>
        <taxon>Archelosauria</taxon>
        <taxon>Archosauria</taxon>
        <taxon>Dinosauria</taxon>
        <taxon>Saurischia</taxon>
        <taxon>Theropoda</taxon>
        <taxon>Coelurosauria</taxon>
        <taxon>Aves</taxon>
        <taxon>Neognathae</taxon>
        <taxon>Galloanserae</taxon>
        <taxon>Anseriformes</taxon>
        <taxon>Anatidae</taxon>
        <taxon>Anatinae</taxon>
        <taxon>Anas</taxon>
    </lineage>
</organism>
<protein>
    <submittedName>
        <fullName evidence="2">Uncharacterized protein</fullName>
    </submittedName>
</protein>
<feature type="compositionally biased region" description="Polar residues" evidence="1">
    <location>
        <begin position="115"/>
        <end position="126"/>
    </location>
</feature>
<feature type="region of interest" description="Disordered" evidence="1">
    <location>
        <begin position="161"/>
        <end position="184"/>
    </location>
</feature>
<name>R0K5K7_ANAPL</name>
<keyword evidence="3" id="KW-1185">Reference proteome</keyword>
<feature type="region of interest" description="Disordered" evidence="1">
    <location>
        <begin position="115"/>
        <end position="145"/>
    </location>
</feature>
<feature type="compositionally biased region" description="Basic and acidic residues" evidence="1">
    <location>
        <begin position="167"/>
        <end position="184"/>
    </location>
</feature>
<dbReference type="AlphaFoldDB" id="R0K5K7"/>
<evidence type="ECO:0000313" key="3">
    <source>
        <dbReference type="Proteomes" id="UP000296049"/>
    </source>
</evidence>
<sequence>MASMVITGPSSQSLTGTKAIESWKTQNRTKPNNCTAPLQKKLHCKVLTFYVLSIPEIQNYPFCPTAMHAYVISSQKKLKIHDPLVLLMLSVVGESTSYVQISGEGAKQMVQEHCQGTQNTKSTQRNHPSKCRGVKTQPDRTKTRRRRTLRKLLAYRKTSRTSPYLRDAQHAGLEEEEANKDGQRRLVTDSHSRFETLEGTRNMPSPSLRSRKHTLVLLLIGLNLRPQQDVLILDLQKDTEKKYYDCLVTAKII</sequence>
<dbReference type="Proteomes" id="UP000296049">
    <property type="component" value="Unassembled WGS sequence"/>
</dbReference>
<proteinExistence type="predicted"/>
<accession>R0K5K7</accession>
<evidence type="ECO:0000256" key="1">
    <source>
        <dbReference type="SAM" id="MobiDB-lite"/>
    </source>
</evidence>
<dbReference type="EMBL" id="KB742725">
    <property type="protein sequence ID" value="EOB05032.1"/>
    <property type="molecule type" value="Genomic_DNA"/>
</dbReference>
<gene>
    <name evidence="2" type="ORF">Anapl_11120</name>
</gene>